<evidence type="ECO:0000313" key="12">
    <source>
        <dbReference type="Proteomes" id="UP001482520"/>
    </source>
</evidence>
<keyword evidence="6" id="KW-0560">Oxidoreductase</keyword>
<dbReference type="InterPro" id="IPR016156">
    <property type="entry name" value="FAD/NAD-linked_Rdtase_dimer_sf"/>
</dbReference>
<dbReference type="RefSeq" id="WP_349805260.1">
    <property type="nucleotide sequence ID" value="NZ_JBEGDP010000022.1"/>
</dbReference>
<evidence type="ECO:0000256" key="3">
    <source>
        <dbReference type="ARBA" id="ARBA00022703"/>
    </source>
</evidence>
<dbReference type="Pfam" id="PF14721">
    <property type="entry name" value="AIF_C"/>
    <property type="match status" value="1"/>
</dbReference>
<keyword evidence="12" id="KW-1185">Reference proteome</keyword>
<protein>
    <submittedName>
        <fullName evidence="11">FAD-dependent oxidoreductase</fullName>
    </submittedName>
</protein>
<evidence type="ECO:0000256" key="5">
    <source>
        <dbReference type="ARBA" id="ARBA00022946"/>
    </source>
</evidence>
<evidence type="ECO:0000256" key="2">
    <source>
        <dbReference type="ARBA" id="ARBA00022630"/>
    </source>
</evidence>
<dbReference type="PANTHER" id="PTHR43557">
    <property type="entry name" value="APOPTOSIS-INDUCING FACTOR 1"/>
    <property type="match status" value="1"/>
</dbReference>
<evidence type="ECO:0000256" key="4">
    <source>
        <dbReference type="ARBA" id="ARBA00022827"/>
    </source>
</evidence>
<evidence type="ECO:0000259" key="10">
    <source>
        <dbReference type="Pfam" id="PF14721"/>
    </source>
</evidence>
<accession>A0ABV1P219</accession>
<comment type="cofactor">
    <cofactor evidence="1">
        <name>FAD</name>
        <dbReference type="ChEBI" id="CHEBI:57692"/>
    </cofactor>
</comment>
<dbReference type="SUPFAM" id="SSF55424">
    <property type="entry name" value="FAD/NAD-linked reductases, dimerisation (C-terminal) domain"/>
    <property type="match status" value="1"/>
</dbReference>
<keyword evidence="2" id="KW-0285">Flavoprotein</keyword>
<dbReference type="InterPro" id="IPR050446">
    <property type="entry name" value="FAD-oxidoreductase/Apoptosis"/>
</dbReference>
<evidence type="ECO:0000256" key="1">
    <source>
        <dbReference type="ARBA" id="ARBA00001974"/>
    </source>
</evidence>
<proteinExistence type="predicted"/>
<sequence>MHHDYDFLIVGGGMVADAAAKGIREQGSEGTIGILGEEPTPPFPRPALSKKLWTDPDFTFDAAAMHTSEETGATFHLGSPVTGVDTEARTATTAAGDTFGYGTLLVATGGRPRRIEGLEPGDRVLYFRDLADYNRLRELAQGRPRVVVVGGGYIGSEIAAALSQHDCEVTVVHPGEVLGDHVFPDALARRFESLFTDAGVRVHGGLKAVGGREDGDTVVVELSDGSSLEADVVVVGLGISPDTDFLPADVARADDGGVRVDERLTTSVPGVLAAGDVAEYPDRILGRRRVEHVDNAGEMGSAVGRIMAGSTETYDHTPMFYSDVLGVGYEAVGTLDASLETVVDERDGGAVVYYLDDQEVRGVLLWDVEVDGGLDQARAVLAEHARPTDASALVGRIG</sequence>
<feature type="domain" description="FAD/NAD(P)-binding" evidence="9">
    <location>
        <begin position="5"/>
        <end position="300"/>
    </location>
</feature>
<dbReference type="EMBL" id="JBEGDP010000022">
    <property type="protein sequence ID" value="MEQ7848815.1"/>
    <property type="molecule type" value="Genomic_DNA"/>
</dbReference>
<dbReference type="Gene3D" id="3.30.390.30">
    <property type="match status" value="1"/>
</dbReference>
<dbReference type="InterPro" id="IPR029324">
    <property type="entry name" value="AIF_C"/>
</dbReference>
<dbReference type="SUPFAM" id="SSF51905">
    <property type="entry name" value="FAD/NAD(P)-binding domain"/>
    <property type="match status" value="2"/>
</dbReference>
<dbReference type="InterPro" id="IPR023753">
    <property type="entry name" value="FAD/NAD-binding_dom"/>
</dbReference>
<evidence type="ECO:0000256" key="6">
    <source>
        <dbReference type="ARBA" id="ARBA00023002"/>
    </source>
</evidence>
<evidence type="ECO:0000256" key="8">
    <source>
        <dbReference type="ARBA" id="ARBA00047786"/>
    </source>
</evidence>
<name>A0ABV1P219_9ACTN</name>
<dbReference type="PRINTS" id="PR00368">
    <property type="entry name" value="FADPNR"/>
</dbReference>
<dbReference type="InterPro" id="IPR036188">
    <property type="entry name" value="FAD/NAD-bd_sf"/>
</dbReference>
<keyword evidence="5" id="KW-0809">Transit peptide</keyword>
<keyword evidence="3" id="KW-0053">Apoptosis</keyword>
<dbReference type="PRINTS" id="PR00411">
    <property type="entry name" value="PNDRDTASEI"/>
</dbReference>
<evidence type="ECO:0000313" key="11">
    <source>
        <dbReference type="EMBL" id="MEQ7848815.1"/>
    </source>
</evidence>
<dbReference type="Gene3D" id="3.50.50.60">
    <property type="entry name" value="FAD/NAD(P)-binding domain"/>
    <property type="match status" value="2"/>
</dbReference>
<comment type="catalytic activity">
    <reaction evidence="8">
        <text>A + NADH + H(+) = AH2 + NAD(+)</text>
        <dbReference type="Rhea" id="RHEA:11356"/>
        <dbReference type="ChEBI" id="CHEBI:13193"/>
        <dbReference type="ChEBI" id="CHEBI:15378"/>
        <dbReference type="ChEBI" id="CHEBI:17499"/>
        <dbReference type="ChEBI" id="CHEBI:57540"/>
        <dbReference type="ChEBI" id="CHEBI:57945"/>
    </reaction>
</comment>
<dbReference type="PANTHER" id="PTHR43557:SF4">
    <property type="entry name" value="APOPTOSIS-INDUCING FACTOR 1, MITOCHONDRIAL"/>
    <property type="match status" value="1"/>
</dbReference>
<gene>
    <name evidence="11" type="ORF">V6R90_16150</name>
</gene>
<organism evidence="11 12">
    <name type="scientific">Nocardioides kribbensis</name>
    <dbReference type="NCBI Taxonomy" id="305517"/>
    <lineage>
        <taxon>Bacteria</taxon>
        <taxon>Bacillati</taxon>
        <taxon>Actinomycetota</taxon>
        <taxon>Actinomycetes</taxon>
        <taxon>Propionibacteriales</taxon>
        <taxon>Nocardioidaceae</taxon>
        <taxon>Nocardioides</taxon>
    </lineage>
</organism>
<dbReference type="Proteomes" id="UP001482520">
    <property type="component" value="Unassembled WGS sequence"/>
</dbReference>
<keyword evidence="7" id="KW-0520">NAD</keyword>
<comment type="caution">
    <text evidence="11">The sequence shown here is derived from an EMBL/GenBank/DDBJ whole genome shotgun (WGS) entry which is preliminary data.</text>
</comment>
<feature type="domain" description="Mitochondrial apoptosis-inducing factor C-terminal" evidence="10">
    <location>
        <begin position="304"/>
        <end position="342"/>
    </location>
</feature>
<evidence type="ECO:0000256" key="7">
    <source>
        <dbReference type="ARBA" id="ARBA00023027"/>
    </source>
</evidence>
<reference evidence="11 12" key="1">
    <citation type="submission" date="2024-02" db="EMBL/GenBank/DDBJ databases">
        <title>Full genome sequence of Nocardioides kribbensis.</title>
        <authorList>
            <person name="Poletto B.L."/>
            <person name="Silva G."/>
            <person name="Galante D."/>
            <person name="Campos K.R."/>
            <person name="Santos M.B.N."/>
            <person name="Sacchi C.T."/>
        </authorList>
    </citation>
    <scope>NUCLEOTIDE SEQUENCE [LARGE SCALE GENOMIC DNA]</scope>
    <source>
        <strain evidence="11 12">O4R</strain>
    </source>
</reference>
<dbReference type="Pfam" id="PF07992">
    <property type="entry name" value="Pyr_redox_2"/>
    <property type="match status" value="1"/>
</dbReference>
<keyword evidence="4" id="KW-0274">FAD</keyword>
<evidence type="ECO:0000259" key="9">
    <source>
        <dbReference type="Pfam" id="PF07992"/>
    </source>
</evidence>